<dbReference type="InterPro" id="IPR029787">
    <property type="entry name" value="Nucleotide_cyclase"/>
</dbReference>
<dbReference type="EC" id="4.6.1.1" evidence="4"/>
<proteinExistence type="predicted"/>
<organism evidence="15 16">
    <name type="scientific">Vicugna pacos</name>
    <name type="common">Alpaca</name>
    <name type="synonym">Lama pacos</name>
    <dbReference type="NCBI Taxonomy" id="30538"/>
    <lineage>
        <taxon>Eukaryota</taxon>
        <taxon>Metazoa</taxon>
        <taxon>Chordata</taxon>
        <taxon>Craniata</taxon>
        <taxon>Vertebrata</taxon>
        <taxon>Euteleostomi</taxon>
        <taxon>Mammalia</taxon>
        <taxon>Eutheria</taxon>
        <taxon>Laurasiatheria</taxon>
        <taxon>Artiodactyla</taxon>
        <taxon>Tylopoda</taxon>
        <taxon>Camelidae</taxon>
        <taxon>Vicugna</taxon>
    </lineage>
</organism>
<evidence type="ECO:0000256" key="8">
    <source>
        <dbReference type="ARBA" id="ARBA00022840"/>
    </source>
</evidence>
<evidence type="ECO:0000256" key="6">
    <source>
        <dbReference type="ARBA" id="ARBA00022723"/>
    </source>
</evidence>
<dbReference type="InterPro" id="IPR001054">
    <property type="entry name" value="A/G_cyclase"/>
</dbReference>
<dbReference type="GeneID" id="140689390"/>
<dbReference type="RefSeq" id="XP_072806208.1">
    <property type="nucleotide sequence ID" value="XM_072950107.1"/>
</dbReference>
<keyword evidence="10 13" id="KW-1133">Transmembrane helix</keyword>
<evidence type="ECO:0000256" key="11">
    <source>
        <dbReference type="ARBA" id="ARBA00023136"/>
    </source>
</evidence>
<dbReference type="Gene3D" id="3.30.70.1230">
    <property type="entry name" value="Nucleotide cyclase"/>
    <property type="match status" value="1"/>
</dbReference>
<dbReference type="PANTHER" id="PTHR45627:SF26">
    <property type="entry name" value="ADENYLATE CYCLASE TYPE 1"/>
    <property type="match status" value="1"/>
</dbReference>
<evidence type="ECO:0000313" key="16">
    <source>
        <dbReference type="RefSeq" id="XP_072806208.1"/>
    </source>
</evidence>
<keyword evidence="12" id="KW-0456">Lyase</keyword>
<keyword evidence="11 13" id="KW-0472">Membrane</keyword>
<feature type="domain" description="Guanylate cyclase" evidence="14">
    <location>
        <begin position="80"/>
        <end position="115"/>
    </location>
</feature>
<keyword evidence="6" id="KW-0479">Metal-binding</keyword>
<protein>
    <recommendedName>
        <fullName evidence="4">adenylate cyclase</fullName>
        <ecNumber evidence="4">4.6.1.1</ecNumber>
    </recommendedName>
</protein>
<feature type="transmembrane region" description="Helical" evidence="13">
    <location>
        <begin position="175"/>
        <end position="200"/>
    </location>
</feature>
<comment type="catalytic activity">
    <reaction evidence="1">
        <text>ATP = 3',5'-cyclic AMP + diphosphate</text>
        <dbReference type="Rhea" id="RHEA:15389"/>
        <dbReference type="ChEBI" id="CHEBI:30616"/>
        <dbReference type="ChEBI" id="CHEBI:33019"/>
        <dbReference type="ChEBI" id="CHEBI:58165"/>
        <dbReference type="EC" id="4.6.1.1"/>
    </reaction>
</comment>
<evidence type="ECO:0000256" key="3">
    <source>
        <dbReference type="ARBA" id="ARBA00004141"/>
    </source>
</evidence>
<keyword evidence="8" id="KW-0067">ATP-binding</keyword>
<dbReference type="SUPFAM" id="SSF55073">
    <property type="entry name" value="Nucleotide cyclase"/>
    <property type="match status" value="1"/>
</dbReference>
<comment type="subcellular location">
    <subcellularLocation>
        <location evidence="3">Membrane</location>
        <topology evidence="3">Multi-pass membrane protein</topology>
    </subcellularLocation>
</comment>
<evidence type="ECO:0000256" key="4">
    <source>
        <dbReference type="ARBA" id="ARBA00012201"/>
    </source>
</evidence>
<accession>A0ABM5CC44</accession>
<dbReference type="CDD" id="cd07302">
    <property type="entry name" value="CHD"/>
    <property type="match status" value="1"/>
</dbReference>
<evidence type="ECO:0000256" key="7">
    <source>
        <dbReference type="ARBA" id="ARBA00022741"/>
    </source>
</evidence>
<evidence type="ECO:0000256" key="10">
    <source>
        <dbReference type="ARBA" id="ARBA00022989"/>
    </source>
</evidence>
<evidence type="ECO:0000256" key="1">
    <source>
        <dbReference type="ARBA" id="ARBA00001593"/>
    </source>
</evidence>
<evidence type="ECO:0000259" key="14">
    <source>
        <dbReference type="PROSITE" id="PS50125"/>
    </source>
</evidence>
<keyword evidence="9" id="KW-0460">Magnesium</keyword>
<gene>
    <name evidence="16" type="primary">LOC140689390</name>
</gene>
<evidence type="ECO:0000256" key="9">
    <source>
        <dbReference type="ARBA" id="ARBA00022842"/>
    </source>
</evidence>
<evidence type="ECO:0000256" key="12">
    <source>
        <dbReference type="ARBA" id="ARBA00023239"/>
    </source>
</evidence>
<evidence type="ECO:0000256" key="2">
    <source>
        <dbReference type="ARBA" id="ARBA00001936"/>
    </source>
</evidence>
<evidence type="ECO:0000256" key="13">
    <source>
        <dbReference type="SAM" id="Phobius"/>
    </source>
</evidence>
<sequence length="234" mass="25612">MKRDAAEEERDDTERVKPDNRRVLFNLLPAHVALHCLMANPRNAVRPCVSSRLGALAAFPVEALGVPDEIDYRSCDDFVLRAGINMGPAVAGVTGACRLQYDILGKHSQRGQWMDGNGVPGRIQVTEEVHRLLRRGTYHFVCRGKVGVQGKGEVLTYFLEGRTDGSGSQTRGEAVLLLLGFCVCFLVSCALCLLITWPGYLCACLAPACHLNRYPLDLSREENATGINSRSPAL</sequence>
<dbReference type="Pfam" id="PF00211">
    <property type="entry name" value="Guanylate_cyc"/>
    <property type="match status" value="1"/>
</dbReference>
<reference evidence="16" key="1">
    <citation type="submission" date="2025-08" db="UniProtKB">
        <authorList>
            <consortium name="RefSeq"/>
        </authorList>
    </citation>
    <scope>IDENTIFICATION</scope>
</reference>
<evidence type="ECO:0000313" key="15">
    <source>
        <dbReference type="Proteomes" id="UP001652581"/>
    </source>
</evidence>
<dbReference type="PROSITE" id="PS50125">
    <property type="entry name" value="GUANYLATE_CYCLASE_2"/>
    <property type="match status" value="1"/>
</dbReference>
<dbReference type="Proteomes" id="UP001652581">
    <property type="component" value="Chromosome 26"/>
</dbReference>
<keyword evidence="5 13" id="KW-0812">Transmembrane</keyword>
<dbReference type="PANTHER" id="PTHR45627">
    <property type="entry name" value="ADENYLATE CYCLASE TYPE 1"/>
    <property type="match status" value="1"/>
</dbReference>
<evidence type="ECO:0000256" key="5">
    <source>
        <dbReference type="ARBA" id="ARBA00022692"/>
    </source>
</evidence>
<keyword evidence="7" id="KW-0547">Nucleotide-binding</keyword>
<name>A0ABM5CC44_VICPA</name>
<comment type="cofactor">
    <cofactor evidence="2">
        <name>Mn(2+)</name>
        <dbReference type="ChEBI" id="CHEBI:29035"/>
    </cofactor>
</comment>
<keyword evidence="15" id="KW-1185">Reference proteome</keyword>